<dbReference type="FunFam" id="1.25.40.90:FF:000026">
    <property type="entry name" value="RNA binding protein Nrd1"/>
    <property type="match status" value="1"/>
</dbReference>
<dbReference type="GO" id="GO:0071007">
    <property type="term" value="C:U2-type catalytic step 2 spliceosome"/>
    <property type="evidence" value="ECO:0007669"/>
    <property type="project" value="TreeGrafter"/>
</dbReference>
<dbReference type="GO" id="GO:0008380">
    <property type="term" value="P:RNA splicing"/>
    <property type="evidence" value="ECO:0007669"/>
    <property type="project" value="UniProtKB-KW"/>
</dbReference>
<evidence type="ECO:0000256" key="2">
    <source>
        <dbReference type="ARBA" id="ARBA00022553"/>
    </source>
</evidence>
<keyword evidence="2" id="KW-0597">Phosphoprotein</keyword>
<dbReference type="InterPro" id="IPR008942">
    <property type="entry name" value="ENTH_VHS"/>
</dbReference>
<dbReference type="GO" id="GO:0000974">
    <property type="term" value="C:Prp19 complex"/>
    <property type="evidence" value="ECO:0007669"/>
    <property type="project" value="TreeGrafter"/>
</dbReference>
<dbReference type="InParanoid" id="A0A1E1LFR4"/>
<dbReference type="Gene3D" id="3.30.70.330">
    <property type="match status" value="1"/>
</dbReference>
<dbReference type="Proteomes" id="UP000178129">
    <property type="component" value="Unassembled WGS sequence"/>
</dbReference>
<evidence type="ECO:0000256" key="8">
    <source>
        <dbReference type="SAM" id="MobiDB-lite"/>
    </source>
</evidence>
<dbReference type="InterPro" id="IPR012677">
    <property type="entry name" value="Nucleotide-bd_a/b_plait_sf"/>
</dbReference>
<keyword evidence="6" id="KW-0539">Nucleus</keyword>
<evidence type="ECO:0000313" key="11">
    <source>
        <dbReference type="EMBL" id="CZT09380.1"/>
    </source>
</evidence>
<evidence type="ECO:0000256" key="6">
    <source>
        <dbReference type="ARBA" id="ARBA00023242"/>
    </source>
</evidence>
<keyword evidence="3" id="KW-0747">Spliceosome</keyword>
<reference evidence="12" key="1">
    <citation type="submission" date="2016-03" db="EMBL/GenBank/DDBJ databases">
        <authorList>
            <person name="Ploux O."/>
        </authorList>
    </citation>
    <scope>NUCLEOTIDE SEQUENCE [LARGE SCALE GENOMIC DNA]</scope>
    <source>
        <strain evidence="12">UK7</strain>
    </source>
</reference>
<keyword evidence="5" id="KW-0508">mRNA splicing</keyword>
<evidence type="ECO:0000256" key="4">
    <source>
        <dbReference type="ARBA" id="ARBA00022884"/>
    </source>
</evidence>
<dbReference type="GO" id="GO:0010629">
    <property type="term" value="P:negative regulation of gene expression"/>
    <property type="evidence" value="ECO:0007669"/>
    <property type="project" value="UniProtKB-ARBA"/>
</dbReference>
<feature type="domain" description="RRM" evidence="9">
    <location>
        <begin position="486"/>
        <end position="556"/>
    </location>
</feature>
<dbReference type="InterPro" id="IPR006569">
    <property type="entry name" value="CID_dom"/>
</dbReference>
<dbReference type="FunCoup" id="A0A1E1LFR4">
    <property type="interactions" value="224"/>
</dbReference>
<dbReference type="GO" id="GO:0031124">
    <property type="term" value="P:mRNA 3'-end processing"/>
    <property type="evidence" value="ECO:0007669"/>
    <property type="project" value="UniProtKB-ARBA"/>
</dbReference>
<comment type="caution">
    <text evidence="11">The sequence shown here is derived from an EMBL/GenBank/DDBJ whole genome shotgun (WGS) entry which is preliminary data.</text>
</comment>
<keyword evidence="4 7" id="KW-0694">RNA-binding</keyword>
<dbReference type="GO" id="GO:0017070">
    <property type="term" value="F:U6 snRNA binding"/>
    <property type="evidence" value="ECO:0007669"/>
    <property type="project" value="TreeGrafter"/>
</dbReference>
<feature type="region of interest" description="Disordered" evidence="8">
    <location>
        <begin position="205"/>
        <end position="227"/>
    </location>
</feature>
<dbReference type="Gene3D" id="1.25.40.90">
    <property type="match status" value="1"/>
</dbReference>
<evidence type="ECO:0000259" key="10">
    <source>
        <dbReference type="PROSITE" id="PS51391"/>
    </source>
</evidence>
<dbReference type="InterPro" id="IPR048892">
    <property type="entry name" value="Nrd1_Seb1_dom2"/>
</dbReference>
<evidence type="ECO:0000313" key="12">
    <source>
        <dbReference type="Proteomes" id="UP000178129"/>
    </source>
</evidence>
<dbReference type="PANTHER" id="PTHR14089:SF2">
    <property type="entry name" value="PRE-MRNA-SPLICING FACTOR CWC2"/>
    <property type="match status" value="1"/>
</dbReference>
<dbReference type="PROSITE" id="PS51391">
    <property type="entry name" value="CID"/>
    <property type="match status" value="1"/>
</dbReference>
<dbReference type="STRING" id="914237.A0A1E1LFR4"/>
<dbReference type="FunFam" id="3.30.70.330:FF:000397">
    <property type="entry name" value="RNA binding protein Nrd1"/>
    <property type="match status" value="1"/>
</dbReference>
<evidence type="ECO:0000256" key="5">
    <source>
        <dbReference type="ARBA" id="ARBA00023187"/>
    </source>
</evidence>
<keyword evidence="12" id="KW-1185">Reference proteome</keyword>
<feature type="compositionally biased region" description="Pro residues" evidence="8">
    <location>
        <begin position="710"/>
        <end position="723"/>
    </location>
</feature>
<protein>
    <submittedName>
        <fullName evidence="11">Related to RNA binding protein NRD1 protein</fullName>
    </submittedName>
</protein>
<dbReference type="SUPFAM" id="SSF48464">
    <property type="entry name" value="ENTH/VHS domain"/>
    <property type="match status" value="1"/>
</dbReference>
<dbReference type="SUPFAM" id="SSF54928">
    <property type="entry name" value="RNA-binding domain, RBD"/>
    <property type="match status" value="1"/>
</dbReference>
<dbReference type="Pfam" id="PF04818">
    <property type="entry name" value="CID"/>
    <property type="match status" value="1"/>
</dbReference>
<dbReference type="GO" id="GO:0006369">
    <property type="term" value="P:termination of RNA polymerase II transcription"/>
    <property type="evidence" value="ECO:0007669"/>
    <property type="project" value="UniProtKB-ARBA"/>
</dbReference>
<dbReference type="CDD" id="cd16984">
    <property type="entry name" value="CID_Nrd1_like"/>
    <property type="match status" value="1"/>
</dbReference>
<feature type="compositionally biased region" description="Gly residues" evidence="8">
    <location>
        <begin position="424"/>
        <end position="441"/>
    </location>
</feature>
<feature type="compositionally biased region" description="Basic and acidic residues" evidence="8">
    <location>
        <begin position="638"/>
        <end position="666"/>
    </location>
</feature>
<name>A0A1E1LFR4_9HELO</name>
<gene>
    <name evidence="11" type="ORF">RCO7_07409</name>
</gene>
<feature type="region of interest" description="Disordered" evidence="8">
    <location>
        <begin position="153"/>
        <end position="185"/>
    </location>
</feature>
<feature type="region of interest" description="Disordered" evidence="8">
    <location>
        <begin position="347"/>
        <end position="474"/>
    </location>
</feature>
<dbReference type="GO" id="GO:0031126">
    <property type="term" value="P:sno(s)RNA 3'-end processing"/>
    <property type="evidence" value="ECO:0007669"/>
    <property type="project" value="UniProtKB-ARBA"/>
</dbReference>
<dbReference type="GO" id="GO:0071006">
    <property type="term" value="C:U2-type catalytic step 1 spliceosome"/>
    <property type="evidence" value="ECO:0007669"/>
    <property type="project" value="TreeGrafter"/>
</dbReference>
<dbReference type="AlphaFoldDB" id="A0A1E1LFR4"/>
<dbReference type="InterPro" id="IPR000504">
    <property type="entry name" value="RRM_dom"/>
</dbReference>
<dbReference type="Pfam" id="PF00076">
    <property type="entry name" value="RRM_1"/>
    <property type="match status" value="1"/>
</dbReference>
<dbReference type="PROSITE" id="PS50102">
    <property type="entry name" value="RRM"/>
    <property type="match status" value="1"/>
</dbReference>
<feature type="compositionally biased region" description="Polar residues" evidence="8">
    <location>
        <begin position="215"/>
        <end position="227"/>
    </location>
</feature>
<dbReference type="InterPro" id="IPR039171">
    <property type="entry name" value="Cwc2/Slt11"/>
</dbReference>
<dbReference type="InterPro" id="IPR035979">
    <property type="entry name" value="RBD_domain_sf"/>
</dbReference>
<feature type="compositionally biased region" description="Low complexity" evidence="8">
    <location>
        <begin position="452"/>
        <end position="466"/>
    </location>
</feature>
<evidence type="ECO:0000256" key="1">
    <source>
        <dbReference type="ARBA" id="ARBA00004123"/>
    </source>
</evidence>
<accession>A0A1E1LFR4</accession>
<feature type="compositionally biased region" description="Low complexity" evidence="8">
    <location>
        <begin position="164"/>
        <end position="185"/>
    </location>
</feature>
<organism evidence="11 12">
    <name type="scientific">Rhynchosporium graminicola</name>
    <dbReference type="NCBI Taxonomy" id="2792576"/>
    <lineage>
        <taxon>Eukaryota</taxon>
        <taxon>Fungi</taxon>
        <taxon>Dikarya</taxon>
        <taxon>Ascomycota</taxon>
        <taxon>Pezizomycotina</taxon>
        <taxon>Leotiomycetes</taxon>
        <taxon>Helotiales</taxon>
        <taxon>Ploettnerulaceae</taxon>
        <taxon>Rhynchosporium</taxon>
    </lineage>
</organism>
<dbReference type="SMART" id="SM00582">
    <property type="entry name" value="RPR"/>
    <property type="match status" value="1"/>
</dbReference>
<keyword evidence="3" id="KW-0507">mRNA processing</keyword>
<dbReference type="Pfam" id="PF21380">
    <property type="entry name" value="Nrd1-Seb1_dom2"/>
    <property type="match status" value="1"/>
</dbReference>
<evidence type="ECO:0000256" key="3">
    <source>
        <dbReference type="ARBA" id="ARBA00022728"/>
    </source>
</evidence>
<sequence length="723" mass="77116">MSSAVADLEASLQAMLSLKPPGVSGTRISSITALCTANVQSESVLIQKLYTHFKKAPGSHKLGVLYVVDSVVRKWTEQAKSAGQPINNSAQDGTFGAGVNRVKELLPMLMNDIIHSAPNDQKEKLRKLLDIWEKGQTFPLQMIASFKEQLSATNVTTTPPGSPPSDLQQSQPGQQPAPAPAAATRDTSSILAALSNIARLNAAAPANSNPVPPTMGSSYNVSNGHNNPAPQVPALNQLPYSSMPLPVNVPAPTATFAPQTQALNGTQAYASNNPYAGAPSVMPPAPLDPAVQQQLMLIKALSDQGLSADKIAGIIAAMGSQAPPLPGAGGIPPPLPLAAQNQNAIAQNSWGGKPDQSRDYNGYNNESIRSPQSRFQRRSRSRSPKPEWNARDSPASRRRDDQNFDYDRGSPGGNRGSDDRGRGGRAGGRGNGTGTGTGTGNGNEYRQRSPIRRGQSPSPPGSSNGPDKWVGHDSTIPRGSIKVLSRTLFVGGVTSSEHELRNLFAQFGRVQTCIVNKDKRHAFVKMITRQDAIAAKDAMEKNRTPDSQLRTRWGVGFGPRECSDYQTGVSIIPINKLTDADRKWMVSAEYGGSGGKPMESGMVVEEPDIEIGQGVSSKAISRRMGTDQGGHGGPKSNRGFDDEEKPRFRRGGDRDDHRNNDRKERYSNISGPTPMPPVPAFGMPGGFPFAMPTLPNGMPMFPPGFTFPGQPAPSQPPPPGHRN</sequence>
<dbReference type="SMART" id="SM00360">
    <property type="entry name" value="RRM"/>
    <property type="match status" value="1"/>
</dbReference>
<feature type="domain" description="CID" evidence="10">
    <location>
        <begin position="1"/>
        <end position="154"/>
    </location>
</feature>
<feature type="compositionally biased region" description="Low complexity" evidence="8">
    <location>
        <begin position="695"/>
        <end position="709"/>
    </location>
</feature>
<feature type="region of interest" description="Disordered" evidence="8">
    <location>
        <begin position="623"/>
        <end position="723"/>
    </location>
</feature>
<proteinExistence type="predicted"/>
<comment type="subcellular location">
    <subcellularLocation>
        <location evidence="1">Nucleus</location>
    </subcellularLocation>
</comment>
<dbReference type="GO" id="GO:0036002">
    <property type="term" value="F:pre-mRNA binding"/>
    <property type="evidence" value="ECO:0007669"/>
    <property type="project" value="TreeGrafter"/>
</dbReference>
<dbReference type="PANTHER" id="PTHR14089">
    <property type="entry name" value="PRE-MRNA-SPLICING FACTOR RBM22"/>
    <property type="match status" value="1"/>
</dbReference>
<feature type="compositionally biased region" description="Basic and acidic residues" evidence="8">
    <location>
        <begin position="384"/>
        <end position="408"/>
    </location>
</feature>
<evidence type="ECO:0000259" key="9">
    <source>
        <dbReference type="PROSITE" id="PS50102"/>
    </source>
</evidence>
<dbReference type="EMBL" id="FJUW01000050">
    <property type="protein sequence ID" value="CZT09380.1"/>
    <property type="molecule type" value="Genomic_DNA"/>
</dbReference>
<evidence type="ECO:0000256" key="7">
    <source>
        <dbReference type="PROSITE-ProRule" id="PRU00176"/>
    </source>
</evidence>